<reference evidence="6 7" key="1">
    <citation type="submission" date="2018-12" db="EMBL/GenBank/DDBJ databases">
        <title>Sequencing of bacterial isolates from soil warming experiment in Harvard Forest, Massachusetts, USA.</title>
        <authorList>
            <person name="Deangelis K."/>
        </authorList>
    </citation>
    <scope>NUCLEOTIDE SEQUENCE [LARGE SCALE GENOMIC DNA]</scope>
    <source>
        <strain evidence="6 7">EB153</strain>
    </source>
</reference>
<evidence type="ECO:0000256" key="3">
    <source>
        <dbReference type="ARBA" id="ARBA00022989"/>
    </source>
</evidence>
<dbReference type="Pfam" id="PF09685">
    <property type="entry name" value="MamF_MmsF"/>
    <property type="match status" value="1"/>
</dbReference>
<dbReference type="RefSeq" id="WP_185826988.1">
    <property type="nucleotide sequence ID" value="NZ_RSDW01000001.1"/>
</dbReference>
<gene>
    <name evidence="6" type="ORF">EDE15_0587</name>
</gene>
<evidence type="ECO:0000313" key="6">
    <source>
        <dbReference type="EMBL" id="RSL15111.1"/>
    </source>
</evidence>
<feature type="transmembrane region" description="Helical" evidence="5">
    <location>
        <begin position="100"/>
        <end position="118"/>
    </location>
</feature>
<proteinExistence type="predicted"/>
<keyword evidence="3 5" id="KW-1133">Transmembrane helix</keyword>
<comment type="caution">
    <text evidence="6">The sequence shown here is derived from an EMBL/GenBank/DDBJ whole genome shotgun (WGS) entry which is preliminary data.</text>
</comment>
<dbReference type="AlphaFoldDB" id="A0A3R9NUU9"/>
<dbReference type="EMBL" id="RSDW01000001">
    <property type="protein sequence ID" value="RSL15111.1"/>
    <property type="molecule type" value="Genomic_DNA"/>
</dbReference>
<name>A0A3R9NUU9_9BACT</name>
<feature type="transmembrane region" description="Helical" evidence="5">
    <location>
        <begin position="43"/>
        <end position="61"/>
    </location>
</feature>
<keyword evidence="7" id="KW-1185">Reference proteome</keyword>
<evidence type="ECO:0000256" key="5">
    <source>
        <dbReference type="SAM" id="Phobius"/>
    </source>
</evidence>
<dbReference type="GO" id="GO:0016020">
    <property type="term" value="C:membrane"/>
    <property type="evidence" value="ECO:0007669"/>
    <property type="project" value="UniProtKB-SubCell"/>
</dbReference>
<organism evidence="6 7">
    <name type="scientific">Edaphobacter aggregans</name>
    <dbReference type="NCBI Taxonomy" id="570835"/>
    <lineage>
        <taxon>Bacteria</taxon>
        <taxon>Pseudomonadati</taxon>
        <taxon>Acidobacteriota</taxon>
        <taxon>Terriglobia</taxon>
        <taxon>Terriglobales</taxon>
        <taxon>Acidobacteriaceae</taxon>
        <taxon>Edaphobacter</taxon>
    </lineage>
</organism>
<evidence type="ECO:0000256" key="4">
    <source>
        <dbReference type="ARBA" id="ARBA00023136"/>
    </source>
</evidence>
<evidence type="ECO:0000256" key="1">
    <source>
        <dbReference type="ARBA" id="ARBA00004141"/>
    </source>
</evidence>
<keyword evidence="4 5" id="KW-0472">Membrane</keyword>
<dbReference type="PANTHER" id="PTHR36460">
    <property type="entry name" value="UPF0132 DOMAIN PROTEIN (AFU_ORTHOLOGUE AFUA_3G10255)"/>
    <property type="match status" value="1"/>
</dbReference>
<dbReference type="Proteomes" id="UP000269669">
    <property type="component" value="Unassembled WGS sequence"/>
</dbReference>
<sequence>MQCPVCNTETGSTSAFCPHCGANTGTGAAQAIAAQPSGLSDTAAGTIAYLTFIPAIIFLAMEPYNRSSYVRFHAWQSIFLGIAIIAINTILGLIPIVGWIAAPIVSLGFLILWIMVLIKASKGERYKVPFIGNFADQQAK</sequence>
<dbReference type="PANTHER" id="PTHR36460:SF1">
    <property type="entry name" value="UPF0132 DOMAIN PROTEIN (AFU_ORTHOLOGUE AFUA_3G10255)"/>
    <property type="match status" value="1"/>
</dbReference>
<feature type="transmembrane region" description="Helical" evidence="5">
    <location>
        <begin position="73"/>
        <end position="94"/>
    </location>
</feature>
<protein>
    <submittedName>
        <fullName evidence="6">Putative membrane protein</fullName>
    </submittedName>
</protein>
<evidence type="ECO:0000313" key="7">
    <source>
        <dbReference type="Proteomes" id="UP000269669"/>
    </source>
</evidence>
<keyword evidence="2 5" id="KW-0812">Transmembrane</keyword>
<comment type="subcellular location">
    <subcellularLocation>
        <location evidence="1">Membrane</location>
        <topology evidence="1">Multi-pass membrane protein</topology>
    </subcellularLocation>
</comment>
<accession>A0A3R9NUU9</accession>
<dbReference type="InterPro" id="IPR019109">
    <property type="entry name" value="MamF_MmsF"/>
</dbReference>
<evidence type="ECO:0000256" key="2">
    <source>
        <dbReference type="ARBA" id="ARBA00022692"/>
    </source>
</evidence>